<feature type="domain" description="Chitin-binding type-3" evidence="3">
    <location>
        <begin position="280"/>
        <end position="323"/>
    </location>
</feature>
<dbReference type="InterPro" id="IPR003610">
    <property type="entry name" value="CBM5/12"/>
</dbReference>
<evidence type="ECO:0000259" key="3">
    <source>
        <dbReference type="SMART" id="SM00495"/>
    </source>
</evidence>
<dbReference type="RefSeq" id="WP_346785731.1">
    <property type="nucleotide sequence ID" value="NZ_JBDLBR010000005.1"/>
</dbReference>
<dbReference type="SUPFAM" id="SSF51055">
    <property type="entry name" value="Carbohydrate binding domain"/>
    <property type="match status" value="10"/>
</dbReference>
<feature type="domain" description="Chitin-binding type-3" evidence="3">
    <location>
        <begin position="762"/>
        <end position="806"/>
    </location>
</feature>
<gene>
    <name evidence="4" type="ORF">ABDJ38_13915</name>
</gene>
<keyword evidence="1" id="KW-0378">Hydrolase</keyword>
<dbReference type="CDD" id="cd12215">
    <property type="entry name" value="ChiC_BD"/>
    <property type="match status" value="8"/>
</dbReference>
<feature type="domain" description="Chitin-binding type-3" evidence="3">
    <location>
        <begin position="128"/>
        <end position="171"/>
    </location>
</feature>
<feature type="domain" description="Chitin-binding type-3" evidence="3">
    <location>
        <begin position="229"/>
        <end position="272"/>
    </location>
</feature>
<feature type="domain" description="Chitin-binding type-3" evidence="3">
    <location>
        <begin position="179"/>
        <end position="222"/>
    </location>
</feature>
<name>A0ABV0CZG8_9SPHN</name>
<evidence type="ECO:0000313" key="4">
    <source>
        <dbReference type="EMBL" id="MEN7538273.1"/>
    </source>
</evidence>
<accession>A0ABV0CZG8</accession>
<sequence length="807" mass="87433">MIRPVQINMLAIVVAAGLTGPAVAQSVIPGWSKQFYYRYGSVVIYEGRRYRAIKPSQDKAPADNPLYWDDIGDYPTDTYTPGLGYTTPSDRAEGGISAASDVPVSTVLSGAGTTISATPSTPAEPVARDAWDRTRAYATSGQVVSYQGRRWRNTAWTQGEAPGETPVWVALDIDASDAMPEWSSTTVYGEPGLRVKHNGLTWENSGWTQGEEPGRAAVWTVKGRDSAGVEDWDNLKVYSDIGVIIRHLGRTWRNTAWTQGEEPGRAAVWVQPEADRAGAVAQWVSTSIYDLPGTIVSHNGRMWQSTAWTQGEEPGYAAVWKEYGASDPNVVAAWDSETIYSIIGTYVSYAGKVWANSAWTQGEEPGTSAVWKQITEEVPGSGTDGGEPGGEGPEEPGSGGSEEPGSGGSEEPGSGGSEEPGSGGSEEPGSGGSEEPGSGGSEEPGSGSGNGDGGVSGIPDWDATKIYDQAGTKVRHSGQVWANRWWTTGDKPGTTEAWQWVESEDGQSSWLAAWQAGYAYDNVGTEVKYQGRIWANKYWTRGEVPGESAAWRLVRSLVDEPLNWHPQMVYDAAGTIVLYEGVLWKNKWWADGKDIPGGSTGAWEAVSGGGEQGSTWVMSRGYPTGSEVDYESRRWRAESVTQGEEPGTGAAWALISATTTDPLTWNALTHYVMLNAQVRHQSRIWSNLEDSRGDVPGASAAWKLVSSETEEPLIWHQSVIYDRAGITVQHNGLLWESKWWTQNNEPGTSDAWRAIVSPDAGPQNWNSAMVYDQPGTIVIYDGMQWRNKWWSQGDIPGAPDGPWELVE</sequence>
<feature type="compositionally biased region" description="Gly residues" evidence="2">
    <location>
        <begin position="382"/>
        <end position="456"/>
    </location>
</feature>
<dbReference type="Proteomes" id="UP001484535">
    <property type="component" value="Unassembled WGS sequence"/>
</dbReference>
<dbReference type="InterPro" id="IPR036573">
    <property type="entry name" value="CBM_sf_5/12"/>
</dbReference>
<evidence type="ECO:0000256" key="1">
    <source>
        <dbReference type="ARBA" id="ARBA00022801"/>
    </source>
</evidence>
<feature type="domain" description="Chitin-binding type-3" evidence="3">
    <location>
        <begin position="561"/>
        <end position="606"/>
    </location>
</feature>
<dbReference type="SMART" id="SM00495">
    <property type="entry name" value="ChtBD3"/>
    <property type="match status" value="13"/>
</dbReference>
<reference evidence="4 5" key="1">
    <citation type="submission" date="2024-05" db="EMBL/GenBank/DDBJ databases">
        <authorList>
            <person name="Park S."/>
        </authorList>
    </citation>
    <scope>NUCLEOTIDE SEQUENCE [LARGE SCALE GENOMIC DNA]</scope>
    <source>
        <strain evidence="4 5">DGU5</strain>
    </source>
</reference>
<feature type="domain" description="Chitin-binding type-3" evidence="3">
    <location>
        <begin position="613"/>
        <end position="655"/>
    </location>
</feature>
<organism evidence="4 5">
    <name type="scientific">Aurantiacibacter flavus</name>
    <dbReference type="NCBI Taxonomy" id="3145232"/>
    <lineage>
        <taxon>Bacteria</taxon>
        <taxon>Pseudomonadati</taxon>
        <taxon>Pseudomonadota</taxon>
        <taxon>Alphaproteobacteria</taxon>
        <taxon>Sphingomonadales</taxon>
        <taxon>Erythrobacteraceae</taxon>
        <taxon>Aurantiacibacter</taxon>
    </lineage>
</organism>
<feature type="domain" description="Chitin-binding type-3" evidence="3">
    <location>
        <begin position="662"/>
        <end position="705"/>
    </location>
</feature>
<protein>
    <recommendedName>
        <fullName evidence="3">Chitin-binding type-3 domain-containing protein</fullName>
    </recommendedName>
</protein>
<dbReference type="EMBL" id="JBDLBR010000005">
    <property type="protein sequence ID" value="MEN7538273.1"/>
    <property type="molecule type" value="Genomic_DNA"/>
</dbReference>
<feature type="region of interest" description="Disordered" evidence="2">
    <location>
        <begin position="377"/>
        <end position="461"/>
    </location>
</feature>
<feature type="domain" description="Chitin-binding type-3" evidence="3">
    <location>
        <begin position="458"/>
        <end position="501"/>
    </location>
</feature>
<dbReference type="Gene3D" id="2.10.10.20">
    <property type="entry name" value="Carbohydrate-binding module superfamily 5/12"/>
    <property type="match status" value="11"/>
</dbReference>
<keyword evidence="5" id="KW-1185">Reference proteome</keyword>
<feature type="domain" description="Chitin-binding type-3" evidence="3">
    <location>
        <begin position="511"/>
        <end position="554"/>
    </location>
</feature>
<feature type="domain" description="Chitin-binding type-3" evidence="3">
    <location>
        <begin position="28"/>
        <end position="71"/>
    </location>
</feature>
<evidence type="ECO:0000313" key="5">
    <source>
        <dbReference type="Proteomes" id="UP001484535"/>
    </source>
</evidence>
<proteinExistence type="predicted"/>
<feature type="domain" description="Chitin-binding type-3" evidence="3">
    <location>
        <begin position="331"/>
        <end position="374"/>
    </location>
</feature>
<evidence type="ECO:0000256" key="2">
    <source>
        <dbReference type="SAM" id="MobiDB-lite"/>
    </source>
</evidence>
<comment type="caution">
    <text evidence="4">The sequence shown here is derived from an EMBL/GenBank/DDBJ whole genome shotgun (WGS) entry which is preliminary data.</text>
</comment>
<feature type="domain" description="Chitin-binding type-3" evidence="3">
    <location>
        <begin position="715"/>
        <end position="755"/>
    </location>
</feature>